<proteinExistence type="predicted"/>
<dbReference type="EMBL" id="ASPP01005186">
    <property type="protein sequence ID" value="ETO31004.1"/>
    <property type="molecule type" value="Genomic_DNA"/>
</dbReference>
<sequence length="143" mass="17075">MCEKIKHEKYLMCEFPGEIYKTKDPISLFFPCSFINVHVFLLLFSYEESIRFLNPSNRSQALRILKSKIHLYVFFAVITFQTTSRSKKTQMHDLQFTDKNMLDLKKMLKGRSFKFHSFHTHLIHEKLNVPKRQTAKNKLKNSN</sequence>
<gene>
    <name evidence="1" type="ORF">RFI_06119</name>
</gene>
<reference evidence="1 2" key="1">
    <citation type="journal article" date="2013" name="Curr. Biol.">
        <title>The Genome of the Foraminiferan Reticulomyxa filosa.</title>
        <authorList>
            <person name="Glockner G."/>
            <person name="Hulsmann N."/>
            <person name="Schleicher M."/>
            <person name="Noegel A.A."/>
            <person name="Eichinger L."/>
            <person name="Gallinger C."/>
            <person name="Pawlowski J."/>
            <person name="Sierra R."/>
            <person name="Euteneuer U."/>
            <person name="Pillet L."/>
            <person name="Moustafa A."/>
            <person name="Platzer M."/>
            <person name="Groth M."/>
            <person name="Szafranski K."/>
            <person name="Schliwa M."/>
        </authorList>
    </citation>
    <scope>NUCLEOTIDE SEQUENCE [LARGE SCALE GENOMIC DNA]</scope>
</reference>
<protein>
    <submittedName>
        <fullName evidence="1">Uncharacterized protein</fullName>
    </submittedName>
</protein>
<dbReference type="Proteomes" id="UP000023152">
    <property type="component" value="Unassembled WGS sequence"/>
</dbReference>
<organism evidence="1 2">
    <name type="scientific">Reticulomyxa filosa</name>
    <dbReference type="NCBI Taxonomy" id="46433"/>
    <lineage>
        <taxon>Eukaryota</taxon>
        <taxon>Sar</taxon>
        <taxon>Rhizaria</taxon>
        <taxon>Retaria</taxon>
        <taxon>Foraminifera</taxon>
        <taxon>Monothalamids</taxon>
        <taxon>Reticulomyxidae</taxon>
        <taxon>Reticulomyxa</taxon>
    </lineage>
</organism>
<accession>X6NYT8</accession>
<evidence type="ECO:0000313" key="2">
    <source>
        <dbReference type="Proteomes" id="UP000023152"/>
    </source>
</evidence>
<comment type="caution">
    <text evidence="1">The sequence shown here is derived from an EMBL/GenBank/DDBJ whole genome shotgun (WGS) entry which is preliminary data.</text>
</comment>
<evidence type="ECO:0000313" key="1">
    <source>
        <dbReference type="EMBL" id="ETO31004.1"/>
    </source>
</evidence>
<dbReference type="AlphaFoldDB" id="X6NYT8"/>
<keyword evidence="2" id="KW-1185">Reference proteome</keyword>
<name>X6NYT8_RETFI</name>